<dbReference type="AlphaFoldDB" id="A0A137PGR3"/>
<evidence type="ECO:0000313" key="4">
    <source>
        <dbReference type="Proteomes" id="UP000070444"/>
    </source>
</evidence>
<dbReference type="PANTHER" id="PTHR43011:SF1">
    <property type="entry name" value="IRON-SULFUR CLUSTER ASSEMBLY 2 HOMOLOG, MITOCHONDRIAL"/>
    <property type="match status" value="1"/>
</dbReference>
<accession>A0A137PGR3</accession>
<dbReference type="PANTHER" id="PTHR43011">
    <property type="entry name" value="IRON-SULFUR CLUSTER ASSEMBLY 2 HOMOLOG, MITOCHONDRIAL"/>
    <property type="match status" value="1"/>
</dbReference>
<dbReference type="SUPFAM" id="SSF89360">
    <property type="entry name" value="HesB-like domain"/>
    <property type="match status" value="1"/>
</dbReference>
<protein>
    <recommendedName>
        <fullName evidence="2">Core domain-containing protein</fullName>
    </recommendedName>
</protein>
<dbReference type="OrthoDB" id="1938621at2759"/>
<dbReference type="Proteomes" id="UP000070444">
    <property type="component" value="Unassembled WGS sequence"/>
</dbReference>
<dbReference type="InterPro" id="IPR000361">
    <property type="entry name" value="ATAP_core_dom"/>
</dbReference>
<name>A0A137PGR3_CONC2</name>
<dbReference type="GO" id="GO:0005739">
    <property type="term" value="C:mitochondrion"/>
    <property type="evidence" value="ECO:0007669"/>
    <property type="project" value="TreeGrafter"/>
</dbReference>
<dbReference type="Pfam" id="PF01521">
    <property type="entry name" value="Fe-S_biosyn"/>
    <property type="match status" value="1"/>
</dbReference>
<evidence type="ECO:0000256" key="1">
    <source>
        <dbReference type="ARBA" id="ARBA00006718"/>
    </source>
</evidence>
<dbReference type="InterPro" id="IPR016092">
    <property type="entry name" value="ATAP"/>
</dbReference>
<dbReference type="NCBIfam" id="TIGR00049">
    <property type="entry name" value="iron-sulfur cluster assembly accessory protein"/>
    <property type="match status" value="1"/>
</dbReference>
<comment type="similarity">
    <text evidence="1">Belongs to the HesB/IscA family.</text>
</comment>
<dbReference type="GO" id="GO:0016226">
    <property type="term" value="P:iron-sulfur cluster assembly"/>
    <property type="evidence" value="ECO:0007669"/>
    <property type="project" value="InterPro"/>
</dbReference>
<dbReference type="Gene3D" id="2.60.300.12">
    <property type="entry name" value="HesB-like domain"/>
    <property type="match status" value="1"/>
</dbReference>
<dbReference type="GO" id="GO:0005506">
    <property type="term" value="F:iron ion binding"/>
    <property type="evidence" value="ECO:0007669"/>
    <property type="project" value="TreeGrafter"/>
</dbReference>
<keyword evidence="4" id="KW-1185">Reference proteome</keyword>
<gene>
    <name evidence="3" type="ORF">CONCODRAFT_46188</name>
</gene>
<dbReference type="GO" id="GO:0051537">
    <property type="term" value="F:2 iron, 2 sulfur cluster binding"/>
    <property type="evidence" value="ECO:0007669"/>
    <property type="project" value="TreeGrafter"/>
</dbReference>
<dbReference type="OMA" id="VENMMGG"/>
<dbReference type="InterPro" id="IPR035903">
    <property type="entry name" value="HesB-like_dom_sf"/>
</dbReference>
<evidence type="ECO:0000313" key="3">
    <source>
        <dbReference type="EMBL" id="KXN74182.1"/>
    </source>
</evidence>
<evidence type="ECO:0000259" key="2">
    <source>
        <dbReference type="Pfam" id="PF01521"/>
    </source>
</evidence>
<feature type="domain" description="Core" evidence="2">
    <location>
        <begin position="8"/>
        <end position="100"/>
    </location>
</feature>
<reference evidence="3 4" key="1">
    <citation type="journal article" date="2015" name="Genome Biol. Evol.">
        <title>Phylogenomic analyses indicate that early fungi evolved digesting cell walls of algal ancestors of land plants.</title>
        <authorList>
            <person name="Chang Y."/>
            <person name="Wang S."/>
            <person name="Sekimoto S."/>
            <person name="Aerts A.L."/>
            <person name="Choi C."/>
            <person name="Clum A."/>
            <person name="LaButti K.M."/>
            <person name="Lindquist E.A."/>
            <person name="Yee Ngan C."/>
            <person name="Ohm R.A."/>
            <person name="Salamov A.A."/>
            <person name="Grigoriev I.V."/>
            <person name="Spatafora J.W."/>
            <person name="Berbee M.L."/>
        </authorList>
    </citation>
    <scope>NUCLEOTIDE SEQUENCE [LARGE SCALE GENOMIC DNA]</scope>
    <source>
        <strain evidence="3 4">NRRL 28638</strain>
    </source>
</reference>
<dbReference type="EMBL" id="KQ964427">
    <property type="protein sequence ID" value="KXN74182.1"/>
    <property type="molecule type" value="Genomic_DNA"/>
</dbReference>
<organism evidence="3 4">
    <name type="scientific">Conidiobolus coronatus (strain ATCC 28846 / CBS 209.66 / NRRL 28638)</name>
    <name type="common">Delacroixia coronata</name>
    <dbReference type="NCBI Taxonomy" id="796925"/>
    <lineage>
        <taxon>Eukaryota</taxon>
        <taxon>Fungi</taxon>
        <taxon>Fungi incertae sedis</taxon>
        <taxon>Zoopagomycota</taxon>
        <taxon>Entomophthoromycotina</taxon>
        <taxon>Entomophthoromycetes</taxon>
        <taxon>Entomophthorales</taxon>
        <taxon>Ancylistaceae</taxon>
        <taxon>Conidiobolus</taxon>
    </lineage>
</organism>
<proteinExistence type="inferred from homology"/>
<sequence>MSDKCVERILYTQKRDNNPKQALRVIIESGGCHGFKISFDITDKYTKDDVIFEKNGAKVVTNKAYLPLIGGSEVDFETELIGSTFRLFNNPNAASGCGCGISFELK</sequence>
<dbReference type="STRING" id="796925.A0A137PGR3"/>
<dbReference type="GO" id="GO:0051539">
    <property type="term" value="F:4 iron, 4 sulfur cluster binding"/>
    <property type="evidence" value="ECO:0007669"/>
    <property type="project" value="TreeGrafter"/>
</dbReference>